<name>A0AAD5JR14_ACENE</name>
<proteinExistence type="predicted"/>
<organism evidence="1 2">
    <name type="scientific">Acer negundo</name>
    <name type="common">Box elder</name>
    <dbReference type="NCBI Taxonomy" id="4023"/>
    <lineage>
        <taxon>Eukaryota</taxon>
        <taxon>Viridiplantae</taxon>
        <taxon>Streptophyta</taxon>
        <taxon>Embryophyta</taxon>
        <taxon>Tracheophyta</taxon>
        <taxon>Spermatophyta</taxon>
        <taxon>Magnoliopsida</taxon>
        <taxon>eudicotyledons</taxon>
        <taxon>Gunneridae</taxon>
        <taxon>Pentapetalae</taxon>
        <taxon>rosids</taxon>
        <taxon>malvids</taxon>
        <taxon>Sapindales</taxon>
        <taxon>Sapindaceae</taxon>
        <taxon>Hippocastanoideae</taxon>
        <taxon>Acereae</taxon>
        <taxon>Acer</taxon>
    </lineage>
</organism>
<comment type="caution">
    <text evidence="1">The sequence shown here is derived from an EMBL/GenBank/DDBJ whole genome shotgun (WGS) entry which is preliminary data.</text>
</comment>
<accession>A0AAD5JR14</accession>
<protein>
    <submittedName>
        <fullName evidence="1">Uncharacterized protein</fullName>
    </submittedName>
</protein>
<evidence type="ECO:0000313" key="2">
    <source>
        <dbReference type="Proteomes" id="UP001064489"/>
    </source>
</evidence>
<reference evidence="1" key="2">
    <citation type="submission" date="2023-02" db="EMBL/GenBank/DDBJ databases">
        <authorList>
            <person name="Swenson N.G."/>
            <person name="Wegrzyn J.L."/>
            <person name="Mcevoy S.L."/>
        </authorList>
    </citation>
    <scope>NUCLEOTIDE SEQUENCE</scope>
    <source>
        <strain evidence="1">91603</strain>
        <tissue evidence="1">Leaf</tissue>
    </source>
</reference>
<evidence type="ECO:0000313" key="1">
    <source>
        <dbReference type="EMBL" id="KAI9196679.1"/>
    </source>
</evidence>
<keyword evidence="2" id="KW-1185">Reference proteome</keyword>
<dbReference type="Proteomes" id="UP001064489">
    <property type="component" value="Chromosome 1"/>
</dbReference>
<dbReference type="EMBL" id="JAJSOW010000003">
    <property type="protein sequence ID" value="KAI9196679.1"/>
    <property type="molecule type" value="Genomic_DNA"/>
</dbReference>
<sequence>MMSFNIVLSRKSFAKVVKNSVDRYRHQDQFQEAFKRVEIQGSEQDKVHKNAKKKVETLNWDESRKMTFNVTMKEDPESIRYKMILNWLGLDRDVSNSETSSDTAVVKGDQRGGFNSVQEDKKLVVMPSSNQGELQKLSGEKAKSNNKGKYASDWRVEESDALVSGKAIMDCGGQLKNNCEGINEVNDEVALVVDKVKSVSHVSDYLNLRLHGEEVISQGRSVIRNKNGGKGLSTCKRHGMVTRKDRSKEVQVSSVSDFSGKRKGLALDRWDLKVKVANVIENGIELGLRIGTIAGQCGERSQTSEKTQRTVNWRLSEEIAKVIEVGIALGFDFNGKVDFVSKEIRRRVEEDELRFEG</sequence>
<reference evidence="1" key="1">
    <citation type="journal article" date="2022" name="Plant J.">
        <title>Strategies of tolerance reflected in two North American maple genomes.</title>
        <authorList>
            <person name="McEvoy S.L."/>
            <person name="Sezen U.U."/>
            <person name="Trouern-Trend A."/>
            <person name="McMahon S.M."/>
            <person name="Schaberg P.G."/>
            <person name="Yang J."/>
            <person name="Wegrzyn J.L."/>
            <person name="Swenson N.G."/>
        </authorList>
    </citation>
    <scope>NUCLEOTIDE SEQUENCE</scope>
    <source>
        <strain evidence="1">91603</strain>
    </source>
</reference>
<dbReference type="AlphaFoldDB" id="A0AAD5JR14"/>
<gene>
    <name evidence="1" type="ORF">LWI28_026046</name>
</gene>